<dbReference type="PANTHER" id="PTHR11706:SF33">
    <property type="entry name" value="NATURAL RESISTANCE-ASSOCIATED MACROPHAGE PROTEIN 2"/>
    <property type="match status" value="1"/>
</dbReference>
<keyword evidence="7" id="KW-0406">Ion transport</keyword>
<evidence type="ECO:0000256" key="1">
    <source>
        <dbReference type="ARBA" id="ARBA00004141"/>
    </source>
</evidence>
<dbReference type="RefSeq" id="WP_261895594.1">
    <property type="nucleotide sequence ID" value="NZ_AP024895.1"/>
</dbReference>
<evidence type="ECO:0000256" key="6">
    <source>
        <dbReference type="ARBA" id="ARBA00023136"/>
    </source>
</evidence>
<feature type="transmembrane region" description="Helical" evidence="7">
    <location>
        <begin position="300"/>
        <end position="327"/>
    </location>
</feature>
<keyword evidence="4 7" id="KW-0769">Symport</keyword>
<feature type="transmembrane region" description="Helical" evidence="7">
    <location>
        <begin position="363"/>
        <end position="382"/>
    </location>
</feature>
<accession>A0ABZ0QFE9</accession>
<feature type="transmembrane region" description="Helical" evidence="7">
    <location>
        <begin position="161"/>
        <end position="184"/>
    </location>
</feature>
<dbReference type="NCBIfam" id="NF001923">
    <property type="entry name" value="PRK00701.1"/>
    <property type="match status" value="1"/>
</dbReference>
<keyword evidence="6 7" id="KW-0472">Membrane</keyword>
<name>A0ABZ0QFE9_9VIBR</name>
<evidence type="ECO:0000313" key="9">
    <source>
        <dbReference type="Proteomes" id="UP001304071"/>
    </source>
</evidence>
<dbReference type="Proteomes" id="UP001304071">
    <property type="component" value="Chromosome 1"/>
</dbReference>
<protein>
    <recommendedName>
        <fullName evidence="7">Divalent metal cation transporter MntH</fullName>
    </recommendedName>
</protein>
<dbReference type="PANTHER" id="PTHR11706">
    <property type="entry name" value="SOLUTE CARRIER PROTEIN FAMILY 11 MEMBER"/>
    <property type="match status" value="1"/>
</dbReference>
<evidence type="ECO:0000256" key="4">
    <source>
        <dbReference type="ARBA" id="ARBA00022847"/>
    </source>
</evidence>
<organism evidence="8 9">
    <name type="scientific">Vibrio porteresiae DSM 19223</name>
    <dbReference type="NCBI Taxonomy" id="1123496"/>
    <lineage>
        <taxon>Bacteria</taxon>
        <taxon>Pseudomonadati</taxon>
        <taxon>Pseudomonadota</taxon>
        <taxon>Gammaproteobacteria</taxon>
        <taxon>Vibrionales</taxon>
        <taxon>Vibrionaceae</taxon>
        <taxon>Vibrio</taxon>
    </lineage>
</organism>
<comment type="subcellular location">
    <subcellularLocation>
        <location evidence="7">Cell membrane</location>
        <topology evidence="7">Multi-pass membrane protein</topology>
    </subcellularLocation>
    <subcellularLocation>
        <location evidence="1">Membrane</location>
        <topology evidence="1">Multi-pass membrane protein</topology>
    </subcellularLocation>
</comment>
<keyword evidence="2 7" id="KW-0813">Transport</keyword>
<reference evidence="8 9" key="1">
    <citation type="submission" date="2023-11" db="EMBL/GenBank/DDBJ databases">
        <title>Plant-associative lifestyle of Vibrio porteresiae and its evolutionary dynamics.</title>
        <authorList>
            <person name="Rameshkumar N."/>
            <person name="Kirti K."/>
        </authorList>
    </citation>
    <scope>NUCLEOTIDE SEQUENCE [LARGE SCALE GENOMIC DNA]</scope>
    <source>
        <strain evidence="8 9">MSSRF30</strain>
    </source>
</reference>
<dbReference type="NCBIfam" id="TIGR01197">
    <property type="entry name" value="nramp"/>
    <property type="match status" value="1"/>
</dbReference>
<sequence length="424" mass="45703">MLQSISDRSIQFQASNVLQGKAARFSWLVMFGPALIAAVAYVDPGNFATNIEAGARYGYALLWVVLAANLMAMLIQGMSARLGLATGQNLAQVIRDRYPRPVVWFYWVQAEIVAIATDLAEFLGAALAFQLLFDIPMIYGALLTGVITYAALLLQKYGFRLMEILIGAMIMAIACGFGVELLLSRPDMAALTQGLLIPSFPDSYAIYLASGILGATIMPHVIYLHSALAQNRIKVRNQAEQQKVARFYRWDVIIGMALAGVVNMALLALAASTFHNNGHQDVATISESYQLLTPLMGGKAASIIFGVGLLLAGLSSSIVGTLSGQVLMQGFVRFTIPVGVRRLITMIPALAVIMLGVSEQKALVASQVVLSFGIPFALIPLLTFTSKRSVMGEMVNKKWITVLGGLICSLIIGLNVYVIFYTVA</sequence>
<keyword evidence="3 7" id="KW-0812">Transmembrane</keyword>
<feature type="transmembrane region" description="Helical" evidence="7">
    <location>
        <begin position="402"/>
        <end position="423"/>
    </location>
</feature>
<feature type="transmembrane region" description="Helical" evidence="7">
    <location>
        <begin position="25"/>
        <end position="42"/>
    </location>
</feature>
<feature type="transmembrane region" description="Helical" evidence="7">
    <location>
        <begin position="247"/>
        <end position="271"/>
    </location>
</feature>
<comment type="similarity">
    <text evidence="7">Belongs to the NRAMP family.</text>
</comment>
<evidence type="ECO:0000313" key="8">
    <source>
        <dbReference type="EMBL" id="WPC75139.1"/>
    </source>
</evidence>
<evidence type="ECO:0000256" key="3">
    <source>
        <dbReference type="ARBA" id="ARBA00022692"/>
    </source>
</evidence>
<comment type="function">
    <text evidence="7">H(+)-stimulated, divalent metal cation uptake system.</text>
</comment>
<keyword evidence="5 7" id="KW-1133">Transmembrane helix</keyword>
<evidence type="ECO:0000256" key="7">
    <source>
        <dbReference type="HAMAP-Rule" id="MF_00221"/>
    </source>
</evidence>
<feature type="transmembrane region" description="Helical" evidence="7">
    <location>
        <begin position="104"/>
        <end position="129"/>
    </location>
</feature>
<dbReference type="HAMAP" id="MF_00221">
    <property type="entry name" value="NRAMP"/>
    <property type="match status" value="1"/>
</dbReference>
<keyword evidence="7" id="KW-1003">Cell membrane</keyword>
<keyword evidence="9" id="KW-1185">Reference proteome</keyword>
<feature type="transmembrane region" description="Helical" evidence="7">
    <location>
        <begin position="204"/>
        <end position="226"/>
    </location>
</feature>
<dbReference type="Pfam" id="PF01566">
    <property type="entry name" value="Nramp"/>
    <property type="match status" value="1"/>
</dbReference>
<dbReference type="EMBL" id="CP138203">
    <property type="protein sequence ID" value="WPC75139.1"/>
    <property type="molecule type" value="Genomic_DNA"/>
</dbReference>
<feature type="transmembrane region" description="Helical" evidence="7">
    <location>
        <begin position="135"/>
        <end position="154"/>
    </location>
</feature>
<feature type="transmembrane region" description="Helical" evidence="7">
    <location>
        <begin position="57"/>
        <end position="75"/>
    </location>
</feature>
<evidence type="ECO:0000256" key="2">
    <source>
        <dbReference type="ARBA" id="ARBA00022448"/>
    </source>
</evidence>
<gene>
    <name evidence="7" type="primary">mntH</name>
    <name evidence="8" type="ORF">R8Z52_08055</name>
</gene>
<proteinExistence type="inferred from homology"/>
<dbReference type="PRINTS" id="PR00447">
    <property type="entry name" value="NATRESASSCMP"/>
</dbReference>
<dbReference type="InterPro" id="IPR001046">
    <property type="entry name" value="NRAMP_fam"/>
</dbReference>
<dbReference type="NCBIfam" id="NF037982">
    <property type="entry name" value="Nramp_1"/>
    <property type="match status" value="1"/>
</dbReference>
<evidence type="ECO:0000256" key="5">
    <source>
        <dbReference type="ARBA" id="ARBA00022989"/>
    </source>
</evidence>